<dbReference type="GO" id="GO:0008270">
    <property type="term" value="F:zinc ion binding"/>
    <property type="evidence" value="ECO:0007669"/>
    <property type="project" value="InterPro"/>
</dbReference>
<dbReference type="Pfam" id="PF00107">
    <property type="entry name" value="ADH_zinc_N"/>
    <property type="match status" value="1"/>
</dbReference>
<sequence>MEMMQAVAAMGDGTVRLVEVPKPTYGPYECLVRVTACGLCSSTDLKIITNGSVAQQKVEYPTLIGHEGVGVIEQVGEKVRYLKAGDRVVCPIGLVHAPGYHLNWGGMNRYAIAHDIRALWEDGVAAQHPMLSQMTEEDYLCKKIPEGMSDPDAVMILTLKENFSALKNFGVGQGTRLLIFGDGAVALGLACFAKYLGASLVVNVGHHDDRLARIQELAHGDQVINSHRENVEDKLGEQRFDVVIDAVGSPEIILQGAKFLVPGGLVGVYGVLKQGHSTIDLLALPNHVSVQVLNWPYHEHREHEQILQMIREGVVDPKWFYSHVLPIDEAQKGVDMIRSREAYKVIFTME</sequence>
<reference evidence="6" key="2">
    <citation type="journal article" date="2021" name="PeerJ">
        <title>Extensive microbial diversity within the chicken gut microbiome revealed by metagenomics and culture.</title>
        <authorList>
            <person name="Gilroy R."/>
            <person name="Ravi A."/>
            <person name="Getino M."/>
            <person name="Pursley I."/>
            <person name="Horton D.L."/>
            <person name="Alikhan N.F."/>
            <person name="Baker D."/>
            <person name="Gharbi K."/>
            <person name="Hall N."/>
            <person name="Watson M."/>
            <person name="Adriaenssens E.M."/>
            <person name="Foster-Nyarko E."/>
            <person name="Jarju S."/>
            <person name="Secka A."/>
            <person name="Antonio M."/>
            <person name="Oren A."/>
            <person name="Chaudhuri R.R."/>
            <person name="La Ragione R."/>
            <person name="Hildebrand F."/>
            <person name="Pallen M.J."/>
        </authorList>
    </citation>
    <scope>NUCLEOTIDE SEQUENCE</scope>
    <source>
        <strain evidence="6">ChiBcec15-4380</strain>
    </source>
</reference>
<evidence type="ECO:0000259" key="5">
    <source>
        <dbReference type="SMART" id="SM00829"/>
    </source>
</evidence>
<dbReference type="InterPro" id="IPR002328">
    <property type="entry name" value="ADH_Zn_CS"/>
</dbReference>
<evidence type="ECO:0000313" key="7">
    <source>
        <dbReference type="Proteomes" id="UP000824239"/>
    </source>
</evidence>
<dbReference type="InterPro" id="IPR020843">
    <property type="entry name" value="ER"/>
</dbReference>
<accession>A0A9D1DG29</accession>
<dbReference type="InterPro" id="IPR036291">
    <property type="entry name" value="NAD(P)-bd_dom_sf"/>
</dbReference>
<dbReference type="PANTHER" id="PTHR43401:SF2">
    <property type="entry name" value="L-THREONINE 3-DEHYDROGENASE"/>
    <property type="match status" value="1"/>
</dbReference>
<dbReference type="AlphaFoldDB" id="A0A9D1DG29"/>
<gene>
    <name evidence="6" type="ORF">IAA53_00155</name>
</gene>
<keyword evidence="1 4" id="KW-0479">Metal-binding</keyword>
<dbReference type="Proteomes" id="UP000824239">
    <property type="component" value="Unassembled WGS sequence"/>
</dbReference>
<dbReference type="GO" id="GO:0016491">
    <property type="term" value="F:oxidoreductase activity"/>
    <property type="evidence" value="ECO:0007669"/>
    <property type="project" value="UniProtKB-KW"/>
</dbReference>
<keyword evidence="3" id="KW-0560">Oxidoreductase</keyword>
<dbReference type="SUPFAM" id="SSF50129">
    <property type="entry name" value="GroES-like"/>
    <property type="match status" value="1"/>
</dbReference>
<dbReference type="InterPro" id="IPR011032">
    <property type="entry name" value="GroES-like_sf"/>
</dbReference>
<proteinExistence type="inferred from homology"/>
<evidence type="ECO:0000256" key="1">
    <source>
        <dbReference type="ARBA" id="ARBA00022723"/>
    </source>
</evidence>
<evidence type="ECO:0000256" key="2">
    <source>
        <dbReference type="ARBA" id="ARBA00022833"/>
    </source>
</evidence>
<comment type="similarity">
    <text evidence="4">Belongs to the zinc-containing alcohol dehydrogenase family.</text>
</comment>
<dbReference type="PANTHER" id="PTHR43401">
    <property type="entry name" value="L-THREONINE 3-DEHYDROGENASE"/>
    <property type="match status" value="1"/>
</dbReference>
<evidence type="ECO:0000256" key="4">
    <source>
        <dbReference type="RuleBase" id="RU361277"/>
    </source>
</evidence>
<dbReference type="Gene3D" id="3.40.50.720">
    <property type="entry name" value="NAD(P)-binding Rossmann-like Domain"/>
    <property type="match status" value="1"/>
</dbReference>
<comment type="caution">
    <text evidence="6">The sequence shown here is derived from an EMBL/GenBank/DDBJ whole genome shotgun (WGS) entry which is preliminary data.</text>
</comment>
<protein>
    <submittedName>
        <fullName evidence="6">Zinc-binding dehydrogenase</fullName>
    </submittedName>
</protein>
<evidence type="ECO:0000313" key="6">
    <source>
        <dbReference type="EMBL" id="HIR49692.1"/>
    </source>
</evidence>
<comment type="cofactor">
    <cofactor evidence="4">
        <name>Zn(2+)</name>
        <dbReference type="ChEBI" id="CHEBI:29105"/>
    </cofactor>
</comment>
<feature type="domain" description="Enoyl reductase (ER)" evidence="5">
    <location>
        <begin position="11"/>
        <end position="347"/>
    </location>
</feature>
<dbReference type="InterPro" id="IPR013149">
    <property type="entry name" value="ADH-like_C"/>
</dbReference>
<dbReference type="InterPro" id="IPR050129">
    <property type="entry name" value="Zn_alcohol_dh"/>
</dbReference>
<dbReference type="PROSITE" id="PS00059">
    <property type="entry name" value="ADH_ZINC"/>
    <property type="match status" value="1"/>
</dbReference>
<dbReference type="EMBL" id="DVHE01000002">
    <property type="protein sequence ID" value="HIR49692.1"/>
    <property type="molecule type" value="Genomic_DNA"/>
</dbReference>
<reference evidence="6" key="1">
    <citation type="submission" date="2020-10" db="EMBL/GenBank/DDBJ databases">
        <authorList>
            <person name="Gilroy R."/>
        </authorList>
    </citation>
    <scope>NUCLEOTIDE SEQUENCE</scope>
    <source>
        <strain evidence="6">ChiBcec15-4380</strain>
    </source>
</reference>
<name>A0A9D1DG29_9FIRM</name>
<dbReference type="SMART" id="SM00829">
    <property type="entry name" value="PKS_ER"/>
    <property type="match status" value="1"/>
</dbReference>
<keyword evidence="2 4" id="KW-0862">Zinc</keyword>
<dbReference type="Pfam" id="PF08240">
    <property type="entry name" value="ADH_N"/>
    <property type="match status" value="1"/>
</dbReference>
<dbReference type="SUPFAM" id="SSF51735">
    <property type="entry name" value="NAD(P)-binding Rossmann-fold domains"/>
    <property type="match status" value="1"/>
</dbReference>
<organism evidence="6 7">
    <name type="scientific">Candidatus Avoscillospira avicola</name>
    <dbReference type="NCBI Taxonomy" id="2840706"/>
    <lineage>
        <taxon>Bacteria</taxon>
        <taxon>Bacillati</taxon>
        <taxon>Bacillota</taxon>
        <taxon>Clostridia</taxon>
        <taxon>Eubacteriales</taxon>
        <taxon>Oscillospiraceae</taxon>
        <taxon>Oscillospiraceae incertae sedis</taxon>
        <taxon>Candidatus Avoscillospira</taxon>
    </lineage>
</organism>
<dbReference type="InterPro" id="IPR013154">
    <property type="entry name" value="ADH-like_N"/>
</dbReference>
<dbReference type="Gene3D" id="3.90.180.10">
    <property type="entry name" value="Medium-chain alcohol dehydrogenases, catalytic domain"/>
    <property type="match status" value="1"/>
</dbReference>
<evidence type="ECO:0000256" key="3">
    <source>
        <dbReference type="ARBA" id="ARBA00023002"/>
    </source>
</evidence>